<sequence>MSRRVLTQADGVLVHPLSYIRAERGWSYQDLVDVIARRAGNMARRREKAWRWEHWGVVPDRETQIALAAELGIRQELIDTQPWPEWLPAGDPIRAEFSWDQPGSMLAIDQALGNAMMDRRGFMRLTGAGLAGFATEWLNVDPVELTSVLRGGRITEDFVSQIEAGMPRLRMLGEAYGGQRSRRLIDAELGMVAEVLEKSSYSVAVAQRLHGLAAELGRLAGYISFDAGLHSAAQRYWVAAVHSAHAAGDRALGANILKSMALQCYDFGDFSGFLAIARTAYEGAGNATPRTVGMLAVRLARAHASVHDDAEAHRLLGVADTYFGQGPRDDDPAWIGYFDEGEFHAQVGMCYLELGNMRQADSRLDKALKGFFTAKPLDHATYLVMRARVQNELGNADQAGDLLHQAVSLIEQAPSRRNVDRLVAVRDRLPDGIRGNDLDQRLSTLTG</sequence>
<proteinExistence type="predicted"/>
<accession>A0ABP8B587</accession>
<evidence type="ECO:0000313" key="1">
    <source>
        <dbReference type="EMBL" id="GAA4198172.1"/>
    </source>
</evidence>
<protein>
    <submittedName>
        <fullName evidence="1">XRE family transcriptional regulator</fullName>
    </submittedName>
</protein>
<reference evidence="2" key="1">
    <citation type="journal article" date="2019" name="Int. J. Syst. Evol. Microbiol.">
        <title>The Global Catalogue of Microorganisms (GCM) 10K type strain sequencing project: providing services to taxonomists for standard genome sequencing and annotation.</title>
        <authorList>
            <consortium name="The Broad Institute Genomics Platform"/>
            <consortium name="The Broad Institute Genome Sequencing Center for Infectious Disease"/>
            <person name="Wu L."/>
            <person name="Ma J."/>
        </authorList>
    </citation>
    <scope>NUCLEOTIDE SEQUENCE [LARGE SCALE GENOMIC DNA]</scope>
    <source>
        <strain evidence="2">JCM 17388</strain>
    </source>
</reference>
<keyword evidence="2" id="KW-1185">Reference proteome</keyword>
<organism evidence="1 2">
    <name type="scientific">Streptosporangium oxazolinicum</name>
    <dbReference type="NCBI Taxonomy" id="909287"/>
    <lineage>
        <taxon>Bacteria</taxon>
        <taxon>Bacillati</taxon>
        <taxon>Actinomycetota</taxon>
        <taxon>Actinomycetes</taxon>
        <taxon>Streptosporangiales</taxon>
        <taxon>Streptosporangiaceae</taxon>
        <taxon>Streptosporangium</taxon>
    </lineage>
</organism>
<dbReference type="SUPFAM" id="SSF48452">
    <property type="entry name" value="TPR-like"/>
    <property type="match status" value="1"/>
</dbReference>
<gene>
    <name evidence="1" type="ORF">GCM10022252_48160</name>
</gene>
<comment type="caution">
    <text evidence="1">The sequence shown here is derived from an EMBL/GenBank/DDBJ whole genome shotgun (WGS) entry which is preliminary data.</text>
</comment>
<dbReference type="Proteomes" id="UP001501251">
    <property type="component" value="Unassembled WGS sequence"/>
</dbReference>
<dbReference type="EMBL" id="BAABAQ010000009">
    <property type="protein sequence ID" value="GAA4198172.1"/>
    <property type="molecule type" value="Genomic_DNA"/>
</dbReference>
<dbReference type="InterPro" id="IPR011990">
    <property type="entry name" value="TPR-like_helical_dom_sf"/>
</dbReference>
<name>A0ABP8B587_9ACTN</name>
<evidence type="ECO:0000313" key="2">
    <source>
        <dbReference type="Proteomes" id="UP001501251"/>
    </source>
</evidence>
<dbReference type="Gene3D" id="1.25.40.10">
    <property type="entry name" value="Tetratricopeptide repeat domain"/>
    <property type="match status" value="1"/>
</dbReference>